<proteinExistence type="inferred from homology"/>
<reference evidence="16" key="1">
    <citation type="submission" date="2018-04" db="EMBL/GenBank/DDBJ databases">
        <title>Whole genome sequencing of Hypsizygus marmoreus.</title>
        <authorList>
            <person name="Choi I.-G."/>
            <person name="Min B."/>
            <person name="Kim J.-G."/>
            <person name="Kim S."/>
            <person name="Oh Y.-L."/>
            <person name="Kong W.-S."/>
            <person name="Park H."/>
            <person name="Jeong J."/>
            <person name="Song E.-S."/>
        </authorList>
    </citation>
    <scope>NUCLEOTIDE SEQUENCE [LARGE SCALE GENOMIC DNA]</scope>
    <source>
        <strain evidence="16">51987-8</strain>
    </source>
</reference>
<feature type="compositionally biased region" description="Low complexity" evidence="13">
    <location>
        <begin position="359"/>
        <end position="373"/>
    </location>
</feature>
<dbReference type="STRING" id="39966.A0A369JVP9"/>
<evidence type="ECO:0000313" key="17">
    <source>
        <dbReference type="Proteomes" id="UP000076154"/>
    </source>
</evidence>
<evidence type="ECO:0000256" key="6">
    <source>
        <dbReference type="ARBA" id="ARBA00022801"/>
    </source>
</evidence>
<keyword evidence="7 12" id="KW-0067">ATP-binding</keyword>
<dbReference type="InterPro" id="IPR050747">
    <property type="entry name" value="Mitochondrial_chaperone_BCS1"/>
</dbReference>
<dbReference type="Pfam" id="PF25426">
    <property type="entry name" value="AAA_lid_BCS1"/>
    <property type="match status" value="1"/>
</dbReference>
<keyword evidence="8" id="KW-1133">Transmembrane helix</keyword>
<dbReference type="GO" id="GO:0016887">
    <property type="term" value="F:ATP hydrolysis activity"/>
    <property type="evidence" value="ECO:0007669"/>
    <property type="project" value="InterPro"/>
</dbReference>
<evidence type="ECO:0000256" key="5">
    <source>
        <dbReference type="ARBA" id="ARBA00022792"/>
    </source>
</evidence>
<dbReference type="OrthoDB" id="10251412at2759"/>
<keyword evidence="4 12" id="KW-0547">Nucleotide-binding</keyword>
<dbReference type="PROSITE" id="PS00674">
    <property type="entry name" value="AAA"/>
    <property type="match status" value="1"/>
</dbReference>
<comment type="caution">
    <text evidence="16">The sequence shown here is derived from an EMBL/GenBank/DDBJ whole genome shotgun (WGS) entry which is preliminary data.</text>
</comment>
<dbReference type="GO" id="GO:0005743">
    <property type="term" value="C:mitochondrial inner membrane"/>
    <property type="evidence" value="ECO:0007669"/>
    <property type="project" value="UniProtKB-SubCell"/>
</dbReference>
<evidence type="ECO:0000256" key="7">
    <source>
        <dbReference type="ARBA" id="ARBA00022840"/>
    </source>
</evidence>
<evidence type="ECO:0000256" key="3">
    <source>
        <dbReference type="ARBA" id="ARBA00022692"/>
    </source>
</evidence>
<accession>A0A369JVP9</accession>
<gene>
    <name evidence="16" type="primary">bcsl1b_2</name>
    <name evidence="16" type="ORF">Hypma_008978</name>
</gene>
<dbReference type="Proteomes" id="UP000076154">
    <property type="component" value="Unassembled WGS sequence"/>
</dbReference>
<dbReference type="SMART" id="SM00382">
    <property type="entry name" value="AAA"/>
    <property type="match status" value="1"/>
</dbReference>
<dbReference type="GO" id="GO:0005524">
    <property type="term" value="F:ATP binding"/>
    <property type="evidence" value="ECO:0007669"/>
    <property type="project" value="UniProtKB-KW"/>
</dbReference>
<dbReference type="SMART" id="SM01024">
    <property type="entry name" value="BCS1_N"/>
    <property type="match status" value="1"/>
</dbReference>
<evidence type="ECO:0000256" key="2">
    <source>
        <dbReference type="ARBA" id="ARBA00007448"/>
    </source>
</evidence>
<evidence type="ECO:0000313" key="16">
    <source>
        <dbReference type="EMBL" id="RDB23454.1"/>
    </source>
</evidence>
<keyword evidence="3" id="KW-0812">Transmembrane</keyword>
<keyword evidence="5" id="KW-0999">Mitochondrion inner membrane</keyword>
<comment type="subcellular location">
    <subcellularLocation>
        <location evidence="1">Mitochondrion inner membrane</location>
        <topology evidence="1">Single-pass membrane protein</topology>
    </subcellularLocation>
</comment>
<evidence type="ECO:0000256" key="13">
    <source>
        <dbReference type="SAM" id="MobiDB-lite"/>
    </source>
</evidence>
<dbReference type="InterPro" id="IPR003593">
    <property type="entry name" value="AAA+_ATPase"/>
</dbReference>
<evidence type="ECO:0000256" key="9">
    <source>
        <dbReference type="ARBA" id="ARBA00023128"/>
    </source>
</evidence>
<evidence type="ECO:0000256" key="4">
    <source>
        <dbReference type="ARBA" id="ARBA00022741"/>
    </source>
</evidence>
<protein>
    <submittedName>
        <fullName evidence="16">Mitochondrial chaperone BCS1-B</fullName>
    </submittedName>
</protein>
<feature type="domain" description="BCS1 N-terminal" evidence="15">
    <location>
        <begin position="66"/>
        <end position="249"/>
    </location>
</feature>
<comment type="catalytic activity">
    <reaction evidence="11">
        <text>ATP + H2O = ADP + phosphate + H(+)</text>
        <dbReference type="Rhea" id="RHEA:13065"/>
        <dbReference type="ChEBI" id="CHEBI:15377"/>
        <dbReference type="ChEBI" id="CHEBI:15378"/>
        <dbReference type="ChEBI" id="CHEBI:30616"/>
        <dbReference type="ChEBI" id="CHEBI:43474"/>
        <dbReference type="ChEBI" id="CHEBI:456216"/>
    </reaction>
    <physiologicalReaction direction="left-to-right" evidence="11">
        <dbReference type="Rhea" id="RHEA:13066"/>
    </physiologicalReaction>
</comment>
<dbReference type="AlphaFoldDB" id="A0A369JVP9"/>
<feature type="region of interest" description="Disordered" evidence="13">
    <location>
        <begin position="484"/>
        <end position="518"/>
    </location>
</feature>
<keyword evidence="9" id="KW-0496">Mitochondrion</keyword>
<dbReference type="InParanoid" id="A0A369JVP9"/>
<feature type="domain" description="AAA+ ATPase" evidence="14">
    <location>
        <begin position="280"/>
        <end position="436"/>
    </location>
</feature>
<dbReference type="PANTHER" id="PTHR23070">
    <property type="entry name" value="BCS1 AAA-TYPE ATPASE"/>
    <property type="match status" value="1"/>
</dbReference>
<evidence type="ECO:0000256" key="8">
    <source>
        <dbReference type="ARBA" id="ARBA00022989"/>
    </source>
</evidence>
<keyword evidence="10" id="KW-0472">Membrane</keyword>
<evidence type="ECO:0000259" key="15">
    <source>
        <dbReference type="SMART" id="SM01024"/>
    </source>
</evidence>
<dbReference type="Pfam" id="PF08740">
    <property type="entry name" value="BCS1_N"/>
    <property type="match status" value="1"/>
</dbReference>
<keyword evidence="6" id="KW-0378">Hydrolase</keyword>
<feature type="compositionally biased region" description="Low complexity" evidence="13">
    <location>
        <begin position="484"/>
        <end position="501"/>
    </location>
</feature>
<evidence type="ECO:0000256" key="1">
    <source>
        <dbReference type="ARBA" id="ARBA00004434"/>
    </source>
</evidence>
<feature type="compositionally biased region" description="Basic residues" evidence="13">
    <location>
        <begin position="506"/>
        <end position="517"/>
    </location>
</feature>
<evidence type="ECO:0000256" key="11">
    <source>
        <dbReference type="ARBA" id="ARBA00048778"/>
    </source>
</evidence>
<comment type="similarity">
    <text evidence="2">Belongs to the AAA ATPase family. BCS1 subfamily.</text>
</comment>
<evidence type="ECO:0000259" key="14">
    <source>
        <dbReference type="SMART" id="SM00382"/>
    </source>
</evidence>
<sequence length="579" mass="64030">MASSLLPTIQQALCGTLGPATVHNMTALANETLSATIIQPALPGDFSSLLTLLFSFSALRDWLKLIVIGGVFESCRRLATTAYRRFIDSFFITATFDQGDDSYDWMMIWLSKQPSWAEARDLQISTKSFGLNSSAVLVPGEEEDASSLIRGTRKLAFLPSISTTQSMWYKRRWMTITRSQESTGYYNRPEDKLSIRIMTRHHVRLNSLLLEAKTEYMAAQEHSISIYVSDSTNDWRHVASRPKRPLRSIVLDPGIKDLLIDDARDFLASKTWYSARGIPFRRGYLLYGAPGSGKTSIIHSLAGELGLDVYIISLSRAGMDDTALSSLISDLPEKCIALMEDIDAAFTQSLNRDAPTPHSSGSSSSSPDGSPDSPRAHEPARTSSRVSLSGLLNALDGVGAQEGRILFATTNKYTSLDPALCRPGRMDIHLEFRLASKYQARELYRCFYLPEDEDNEDEKEDDKESVDSGYSSADNAKLIDLETSSEASVSSGSSSPVSEKVAVVGRSHRDRAPKLSRSKVSQLAEEFADAIPERQFSMAGLQGYLMAYKTRPFEAVRAVTTWIEKEGRQRSTIVAALET</sequence>
<evidence type="ECO:0000256" key="12">
    <source>
        <dbReference type="RuleBase" id="RU003651"/>
    </source>
</evidence>
<name>A0A369JVP9_HYPMA</name>
<dbReference type="Pfam" id="PF00004">
    <property type="entry name" value="AAA"/>
    <property type="match status" value="2"/>
</dbReference>
<dbReference type="InterPro" id="IPR027417">
    <property type="entry name" value="P-loop_NTPase"/>
</dbReference>
<dbReference type="InterPro" id="IPR057495">
    <property type="entry name" value="AAA_lid_BCS1"/>
</dbReference>
<dbReference type="SUPFAM" id="SSF52540">
    <property type="entry name" value="P-loop containing nucleoside triphosphate hydrolases"/>
    <property type="match status" value="1"/>
</dbReference>
<dbReference type="Gene3D" id="3.40.50.300">
    <property type="entry name" value="P-loop containing nucleotide triphosphate hydrolases"/>
    <property type="match status" value="1"/>
</dbReference>
<dbReference type="InterPro" id="IPR014851">
    <property type="entry name" value="BCS1_N"/>
</dbReference>
<keyword evidence="17" id="KW-1185">Reference proteome</keyword>
<organism evidence="16 17">
    <name type="scientific">Hypsizygus marmoreus</name>
    <name type="common">White beech mushroom</name>
    <name type="synonym">Agaricus marmoreus</name>
    <dbReference type="NCBI Taxonomy" id="39966"/>
    <lineage>
        <taxon>Eukaryota</taxon>
        <taxon>Fungi</taxon>
        <taxon>Dikarya</taxon>
        <taxon>Basidiomycota</taxon>
        <taxon>Agaricomycotina</taxon>
        <taxon>Agaricomycetes</taxon>
        <taxon>Agaricomycetidae</taxon>
        <taxon>Agaricales</taxon>
        <taxon>Tricholomatineae</taxon>
        <taxon>Lyophyllaceae</taxon>
        <taxon>Hypsizygus</taxon>
    </lineage>
</organism>
<evidence type="ECO:0000256" key="10">
    <source>
        <dbReference type="ARBA" id="ARBA00023136"/>
    </source>
</evidence>
<dbReference type="EMBL" id="LUEZ02000046">
    <property type="protein sequence ID" value="RDB23454.1"/>
    <property type="molecule type" value="Genomic_DNA"/>
</dbReference>
<dbReference type="InterPro" id="IPR003959">
    <property type="entry name" value="ATPase_AAA_core"/>
</dbReference>
<dbReference type="InterPro" id="IPR003960">
    <property type="entry name" value="ATPase_AAA_CS"/>
</dbReference>
<feature type="region of interest" description="Disordered" evidence="13">
    <location>
        <begin position="350"/>
        <end position="385"/>
    </location>
</feature>